<keyword evidence="4 6" id="KW-0808">Transferase</keyword>
<evidence type="ECO:0000256" key="4">
    <source>
        <dbReference type="ARBA" id="ARBA00022679"/>
    </source>
</evidence>
<keyword evidence="5" id="KW-0472">Membrane</keyword>
<evidence type="ECO:0000256" key="3">
    <source>
        <dbReference type="ARBA" id="ARBA00022676"/>
    </source>
</evidence>
<feature type="non-terminal residue" evidence="7">
    <location>
        <position position="1"/>
    </location>
</feature>
<comment type="similarity">
    <text evidence="2 6">Belongs to the glycosyltransferase 92 family.</text>
</comment>
<dbReference type="Pfam" id="PF01697">
    <property type="entry name" value="Glyco_transf_92"/>
    <property type="match status" value="1"/>
</dbReference>
<dbReference type="Proteomes" id="UP001177023">
    <property type="component" value="Unassembled WGS sequence"/>
</dbReference>
<comment type="caution">
    <text evidence="7">The sequence shown here is derived from an EMBL/GenBank/DDBJ whole genome shotgun (WGS) entry which is preliminary data.</text>
</comment>
<name>A0AA36D2E8_9BILA</name>
<evidence type="ECO:0000256" key="5">
    <source>
        <dbReference type="ARBA" id="ARBA00023136"/>
    </source>
</evidence>
<evidence type="ECO:0000256" key="6">
    <source>
        <dbReference type="RuleBase" id="RU366017"/>
    </source>
</evidence>
<protein>
    <recommendedName>
        <fullName evidence="6">Glycosyltransferase family 92 protein</fullName>
        <ecNumber evidence="6">2.4.1.-</ecNumber>
    </recommendedName>
</protein>
<dbReference type="EC" id="2.4.1.-" evidence="6"/>
<dbReference type="AlphaFoldDB" id="A0AA36D2E8"/>
<proteinExistence type="inferred from homology"/>
<dbReference type="PANTHER" id="PTHR47024:SF1">
    <property type="entry name" value="GLYCOSYLTRANSFERASE FAMILY 92 PROTEIN"/>
    <property type="match status" value="1"/>
</dbReference>
<accession>A0AA36D2E8</accession>
<sequence>MRRIFVFMGVIAAIVVFVSFRSNHRFENLAHIDAFEPYNPDRVKLPLGGLRGDEMFVYYAYVEIRDPAGPKIRILANVVCSELVLQDIQIDVGAGFLLPLERAKTLGTYGCRGGAGGRCKLQEMEFTSIVYPGPLPDEITIHRKEFSADVKLHRMPSNYKRGLNSCIIAPLFWTTKRLLEYYVAQGVVDVRPFPWMPYTDEYNPNDHTFYGAEHITCFFCAVWSDTTVTTMNDVDELFWARKGDTLLNVTDRLSDPITEDVGGLAMRHHALVFTSPMAPSPWDFEKFKQLNFLRDPIAYWQGRMGKHLYRTEYAKLPWIHAMREWYDHKRTVDMPEEQAVYLHMRANYNENRSTEFPDLKLFTDAEIKGLRETLDAIFADGPPGYEAPNTRNYTEYCKKMSSRGFEGWDCVKPVGTLCYSELRGKDEWLHAIPTPDSFWTPI</sequence>
<keyword evidence="8" id="KW-1185">Reference proteome</keyword>
<comment type="subcellular location">
    <subcellularLocation>
        <location evidence="1">Membrane</location>
        <topology evidence="1">Single-pass membrane protein</topology>
    </subcellularLocation>
</comment>
<dbReference type="InterPro" id="IPR008166">
    <property type="entry name" value="Glyco_transf_92"/>
</dbReference>
<evidence type="ECO:0000313" key="7">
    <source>
        <dbReference type="EMBL" id="CAJ0579847.1"/>
    </source>
</evidence>
<evidence type="ECO:0000256" key="2">
    <source>
        <dbReference type="ARBA" id="ARBA00007647"/>
    </source>
</evidence>
<evidence type="ECO:0000313" key="8">
    <source>
        <dbReference type="Proteomes" id="UP001177023"/>
    </source>
</evidence>
<keyword evidence="3 6" id="KW-0328">Glycosyltransferase</keyword>
<dbReference type="GO" id="GO:0016757">
    <property type="term" value="F:glycosyltransferase activity"/>
    <property type="evidence" value="ECO:0007669"/>
    <property type="project" value="UniProtKB-UniRule"/>
</dbReference>
<reference evidence="7" key="1">
    <citation type="submission" date="2023-06" db="EMBL/GenBank/DDBJ databases">
        <authorList>
            <person name="Delattre M."/>
        </authorList>
    </citation>
    <scope>NUCLEOTIDE SEQUENCE</scope>
    <source>
        <strain evidence="7">AF72</strain>
    </source>
</reference>
<dbReference type="EMBL" id="CATQJA010002657">
    <property type="protein sequence ID" value="CAJ0579847.1"/>
    <property type="molecule type" value="Genomic_DNA"/>
</dbReference>
<dbReference type="PANTHER" id="PTHR47024">
    <property type="entry name" value="BIOFILM ABSENT ON HEAD (AFTER YERSINIA EXPOSURE)-RELATED"/>
    <property type="match status" value="1"/>
</dbReference>
<evidence type="ECO:0000256" key="1">
    <source>
        <dbReference type="ARBA" id="ARBA00004167"/>
    </source>
</evidence>
<organism evidence="7 8">
    <name type="scientific">Mesorhabditis spiculigera</name>
    <dbReference type="NCBI Taxonomy" id="96644"/>
    <lineage>
        <taxon>Eukaryota</taxon>
        <taxon>Metazoa</taxon>
        <taxon>Ecdysozoa</taxon>
        <taxon>Nematoda</taxon>
        <taxon>Chromadorea</taxon>
        <taxon>Rhabditida</taxon>
        <taxon>Rhabditina</taxon>
        <taxon>Rhabditomorpha</taxon>
        <taxon>Rhabditoidea</taxon>
        <taxon>Rhabditidae</taxon>
        <taxon>Mesorhabditinae</taxon>
        <taxon>Mesorhabditis</taxon>
    </lineage>
</organism>
<gene>
    <name evidence="7" type="ORF">MSPICULIGERA_LOCUS18052</name>
</gene>
<dbReference type="GO" id="GO:0016020">
    <property type="term" value="C:membrane"/>
    <property type="evidence" value="ECO:0007669"/>
    <property type="project" value="UniProtKB-SubCell"/>
</dbReference>